<name>A0AAU9JXZ9_9CILI</name>
<organism evidence="1 2">
    <name type="scientific">Blepharisma stoltei</name>
    <dbReference type="NCBI Taxonomy" id="1481888"/>
    <lineage>
        <taxon>Eukaryota</taxon>
        <taxon>Sar</taxon>
        <taxon>Alveolata</taxon>
        <taxon>Ciliophora</taxon>
        <taxon>Postciliodesmatophora</taxon>
        <taxon>Heterotrichea</taxon>
        <taxon>Heterotrichida</taxon>
        <taxon>Blepharismidae</taxon>
        <taxon>Blepharisma</taxon>
    </lineage>
</organism>
<dbReference type="AlphaFoldDB" id="A0AAU9JXZ9"/>
<dbReference type="Gene3D" id="1.10.510.10">
    <property type="entry name" value="Transferase(Phosphotransferase) domain 1"/>
    <property type="match status" value="1"/>
</dbReference>
<dbReference type="Proteomes" id="UP001162131">
    <property type="component" value="Unassembled WGS sequence"/>
</dbReference>
<evidence type="ECO:0000313" key="2">
    <source>
        <dbReference type="Proteomes" id="UP001162131"/>
    </source>
</evidence>
<dbReference type="SUPFAM" id="SSF56112">
    <property type="entry name" value="Protein kinase-like (PK-like)"/>
    <property type="match status" value="1"/>
</dbReference>
<protein>
    <submittedName>
        <fullName evidence="1">Uncharacterized protein</fullName>
    </submittedName>
</protein>
<comment type="caution">
    <text evidence="1">The sequence shown here is derived from an EMBL/GenBank/DDBJ whole genome shotgun (WGS) entry which is preliminary data.</text>
</comment>
<sequence length="70" mass="8282">MPFYGRSQKEILLRNRDAIINFPTNFCLRMSRKWMSFLFKLLDPNPNTRISSGEALKEVSDMLYTYQSSI</sequence>
<evidence type="ECO:0000313" key="1">
    <source>
        <dbReference type="EMBL" id="CAG9329426.1"/>
    </source>
</evidence>
<gene>
    <name evidence="1" type="ORF">BSTOLATCC_MIC48246</name>
</gene>
<accession>A0AAU9JXZ9</accession>
<dbReference type="InterPro" id="IPR011009">
    <property type="entry name" value="Kinase-like_dom_sf"/>
</dbReference>
<proteinExistence type="predicted"/>
<dbReference type="EMBL" id="CAJZBQ010000047">
    <property type="protein sequence ID" value="CAG9329426.1"/>
    <property type="molecule type" value="Genomic_DNA"/>
</dbReference>
<keyword evidence="2" id="KW-1185">Reference proteome</keyword>
<reference evidence="1" key="1">
    <citation type="submission" date="2021-09" db="EMBL/GenBank/DDBJ databases">
        <authorList>
            <consortium name="AG Swart"/>
            <person name="Singh M."/>
            <person name="Singh A."/>
            <person name="Seah K."/>
            <person name="Emmerich C."/>
        </authorList>
    </citation>
    <scope>NUCLEOTIDE SEQUENCE</scope>
    <source>
        <strain evidence="1">ATCC30299</strain>
    </source>
</reference>